<name>A0A8J6Z185_9RHOB</name>
<dbReference type="CDD" id="cd00077">
    <property type="entry name" value="HDc"/>
    <property type="match status" value="1"/>
</dbReference>
<gene>
    <name evidence="2" type="ORF">ICN82_15730</name>
</gene>
<dbReference type="EMBL" id="JACVXA010000053">
    <property type="protein sequence ID" value="MBE3639651.1"/>
    <property type="molecule type" value="Genomic_DNA"/>
</dbReference>
<dbReference type="AlphaFoldDB" id="A0A8J6Z185"/>
<dbReference type="RefSeq" id="WP_193184511.1">
    <property type="nucleotide sequence ID" value="NZ_JACVXA010000053.1"/>
</dbReference>
<dbReference type="InterPro" id="IPR003607">
    <property type="entry name" value="HD/PDEase_dom"/>
</dbReference>
<evidence type="ECO:0000313" key="2">
    <source>
        <dbReference type="EMBL" id="MBE3639651.1"/>
    </source>
</evidence>
<comment type="caution">
    <text evidence="2">The sequence shown here is derived from an EMBL/GenBank/DDBJ whole genome shotgun (WGS) entry which is preliminary data.</text>
</comment>
<keyword evidence="3" id="KW-1185">Reference proteome</keyword>
<dbReference type="GO" id="GO:0008893">
    <property type="term" value="F:guanosine-3',5'-bis(diphosphate) 3'-diphosphatase activity"/>
    <property type="evidence" value="ECO:0007669"/>
    <property type="project" value="TreeGrafter"/>
</dbReference>
<dbReference type="SMART" id="SM00471">
    <property type="entry name" value="HDc"/>
    <property type="match status" value="1"/>
</dbReference>
<reference evidence="2" key="1">
    <citation type="submission" date="2020-09" db="EMBL/GenBank/DDBJ databases">
        <title>A novel bacterium of genus Mangrovicoccus, isolated from South China Sea.</title>
        <authorList>
            <person name="Huang H."/>
            <person name="Mo K."/>
            <person name="Hu Y."/>
        </authorList>
    </citation>
    <scope>NUCLEOTIDE SEQUENCE</scope>
    <source>
        <strain evidence="2">HB182678</strain>
    </source>
</reference>
<dbReference type="Gene3D" id="1.10.3210.10">
    <property type="entry name" value="Hypothetical protein af1432"/>
    <property type="match status" value="1"/>
</dbReference>
<dbReference type="PANTHER" id="PTHR46246:SF1">
    <property type="entry name" value="GUANOSINE-3',5'-BIS(DIPHOSPHATE) 3'-PYROPHOSPHOHYDROLASE MESH1"/>
    <property type="match status" value="1"/>
</dbReference>
<dbReference type="InterPro" id="IPR052194">
    <property type="entry name" value="MESH1"/>
</dbReference>
<evidence type="ECO:0000259" key="1">
    <source>
        <dbReference type="SMART" id="SM00471"/>
    </source>
</evidence>
<dbReference type="Pfam" id="PF13328">
    <property type="entry name" value="HD_4"/>
    <property type="match status" value="1"/>
</dbReference>
<dbReference type="Proteomes" id="UP000609121">
    <property type="component" value="Unassembled WGS sequence"/>
</dbReference>
<sequence length="301" mass="32438">MTETAGLLDLSRALVFASRAHANQRRKGAAQEPYVNHLIEVMDLVARTTDAADVDLMVAALMHDVLEDTPVTPAELSAAFGARVTRIVGECSDDMSLPKAARRAERLASMPGKSREARIVKTADVISNIRAVVLSAPAGWTAERKLAYLADCRALVAAGAEPNAHLQAIFERTAADAEAAIRKGGSLAIDGVPEAVHELENTIGQPVHKVYMANTSARPLTEEDLQHLGRLIASQFPSGTIEKGHAVYDGRMREVFLAYIRTDSPSAIVSFAQRVCLEFEQSFAGIEVGGRYIRVYADDTG</sequence>
<evidence type="ECO:0000313" key="3">
    <source>
        <dbReference type="Proteomes" id="UP000609121"/>
    </source>
</evidence>
<protein>
    <submittedName>
        <fullName evidence="2">Bifunctional (P)ppGpp synthetase/guanosine-3',5'-bis(Diphosphate) 3'-pyrophosphohydrolase</fullName>
    </submittedName>
</protein>
<feature type="domain" description="HD/PDEase" evidence="1">
    <location>
        <begin position="30"/>
        <end position="138"/>
    </location>
</feature>
<accession>A0A8J6Z185</accession>
<dbReference type="SUPFAM" id="SSF109604">
    <property type="entry name" value="HD-domain/PDEase-like"/>
    <property type="match status" value="1"/>
</dbReference>
<organism evidence="2 3">
    <name type="scientific">Mangrovicoccus algicola</name>
    <dbReference type="NCBI Taxonomy" id="2771008"/>
    <lineage>
        <taxon>Bacteria</taxon>
        <taxon>Pseudomonadati</taxon>
        <taxon>Pseudomonadota</taxon>
        <taxon>Alphaproteobacteria</taxon>
        <taxon>Rhodobacterales</taxon>
        <taxon>Paracoccaceae</taxon>
        <taxon>Mangrovicoccus</taxon>
    </lineage>
</organism>
<dbReference type="PANTHER" id="PTHR46246">
    <property type="entry name" value="GUANOSINE-3',5'-BIS(DIPHOSPHATE) 3'-PYROPHOSPHOHYDROLASE MESH1"/>
    <property type="match status" value="1"/>
</dbReference>
<proteinExistence type="predicted"/>